<accession>A0ABR7YTD4</accession>
<name>A0ABR7YTD4_9SPHI</name>
<evidence type="ECO:0000313" key="3">
    <source>
        <dbReference type="Proteomes" id="UP000602759"/>
    </source>
</evidence>
<dbReference type="InterPro" id="IPR029058">
    <property type="entry name" value="AB_hydrolase_fold"/>
</dbReference>
<dbReference type="InterPro" id="IPR000383">
    <property type="entry name" value="Xaa-Pro-like_dom"/>
</dbReference>
<dbReference type="PANTHER" id="PTHR47751:SF1">
    <property type="entry name" value="SUPERFAMILY HYDROLASE, PUTATIVE (AFU_ORTHOLOGUE AFUA_2G16580)-RELATED"/>
    <property type="match status" value="1"/>
</dbReference>
<keyword evidence="2" id="KW-0378">Hydrolase</keyword>
<dbReference type="Gene3D" id="1.10.10.800">
    <property type="match status" value="1"/>
</dbReference>
<dbReference type="RefSeq" id="WP_190995470.1">
    <property type="nucleotide sequence ID" value="NZ_JACOIK010000013.1"/>
</dbReference>
<proteinExistence type="predicted"/>
<organism evidence="2 3">
    <name type="scientific">Sphingobacterium micropteri</name>
    <dbReference type="NCBI Taxonomy" id="2763501"/>
    <lineage>
        <taxon>Bacteria</taxon>
        <taxon>Pseudomonadati</taxon>
        <taxon>Bacteroidota</taxon>
        <taxon>Sphingobacteriia</taxon>
        <taxon>Sphingobacteriales</taxon>
        <taxon>Sphingobacteriaceae</taxon>
        <taxon>Sphingobacterium</taxon>
    </lineage>
</organism>
<evidence type="ECO:0000313" key="2">
    <source>
        <dbReference type="EMBL" id="MBD1434602.1"/>
    </source>
</evidence>
<gene>
    <name evidence="2" type="ORF">H8B06_17385</name>
</gene>
<dbReference type="SUPFAM" id="SSF53474">
    <property type="entry name" value="alpha/beta-Hydrolases"/>
    <property type="match status" value="1"/>
</dbReference>
<dbReference type="Pfam" id="PF02129">
    <property type="entry name" value="Peptidase_S15"/>
    <property type="match status" value="1"/>
</dbReference>
<feature type="domain" description="Xaa-Pro dipeptidyl-peptidase-like" evidence="1">
    <location>
        <begin position="21"/>
        <end position="202"/>
    </location>
</feature>
<dbReference type="Gene3D" id="3.40.50.1820">
    <property type="entry name" value="alpha/beta hydrolase"/>
    <property type="match status" value="1"/>
</dbReference>
<protein>
    <submittedName>
        <fullName evidence="2">Alpha/beta hydrolase</fullName>
    </submittedName>
</protein>
<dbReference type="EMBL" id="JACOIK010000013">
    <property type="protein sequence ID" value="MBD1434602.1"/>
    <property type="molecule type" value="Genomic_DNA"/>
</dbReference>
<dbReference type="Proteomes" id="UP000602759">
    <property type="component" value="Unassembled WGS sequence"/>
</dbReference>
<sequence>MTTRKINFKNSNNGNITMAGIIFLPKEFNETNKYPAIVVTHPGGGVKEQTASTYATKFAEAGFVAIAYDASYQGESTGEPRLLENPYIRVEDISAIIDYISALPYIDENRIGAAGICAGGGYSLNAAINDHRIKAVGGISTVNIGAMYRNGWGNEAKDADAMPLLMMAADARAKEAQGTDGGKLPFAPEKKEDAPSKEMEDAWEYYRTPRAMCSTSPGYLLSRSLTQLVTYDAYNYADAFLTQPIQIIVGSESGCRWMSEDIYTRAASAVKNLHIVNGANHMELYDIPQYVEETASIIVPFFQNNL</sequence>
<evidence type="ECO:0000259" key="1">
    <source>
        <dbReference type="Pfam" id="PF02129"/>
    </source>
</evidence>
<dbReference type="GO" id="GO:0016787">
    <property type="term" value="F:hydrolase activity"/>
    <property type="evidence" value="ECO:0007669"/>
    <property type="project" value="UniProtKB-KW"/>
</dbReference>
<dbReference type="InterPro" id="IPR051411">
    <property type="entry name" value="Polyketide_trans_af380"/>
</dbReference>
<keyword evidence="3" id="KW-1185">Reference proteome</keyword>
<comment type="caution">
    <text evidence="2">The sequence shown here is derived from an EMBL/GenBank/DDBJ whole genome shotgun (WGS) entry which is preliminary data.</text>
</comment>
<reference evidence="2 3" key="1">
    <citation type="submission" date="2020-08" db="EMBL/GenBank/DDBJ databases">
        <title>Sphingobacterium sp. DN00404 isolated from aquaculture water.</title>
        <authorList>
            <person name="Zhang M."/>
        </authorList>
    </citation>
    <scope>NUCLEOTIDE SEQUENCE [LARGE SCALE GENOMIC DNA]</scope>
    <source>
        <strain evidence="2 3">DN00404</strain>
    </source>
</reference>
<dbReference type="PANTHER" id="PTHR47751">
    <property type="entry name" value="SUPERFAMILY HYDROLASE, PUTATIVE (AFU_ORTHOLOGUE AFUA_2G16580)-RELATED"/>
    <property type="match status" value="1"/>
</dbReference>